<dbReference type="EMBL" id="BQMJ01000026">
    <property type="protein sequence ID" value="GJQ11702.1"/>
    <property type="molecule type" value="Genomic_DNA"/>
</dbReference>
<feature type="region of interest" description="Disordered" evidence="1">
    <location>
        <begin position="76"/>
        <end position="103"/>
    </location>
</feature>
<accession>A0A9C7PXI0</accession>
<dbReference type="PRINTS" id="PR01217">
    <property type="entry name" value="PRICHEXTENSN"/>
</dbReference>
<dbReference type="AlphaFoldDB" id="A0A9C7PXI0"/>
<protein>
    <submittedName>
        <fullName evidence="3">Uncharacterized protein</fullName>
    </submittedName>
</protein>
<feature type="compositionally biased region" description="Pro residues" evidence="1">
    <location>
        <begin position="145"/>
        <end position="211"/>
    </location>
</feature>
<feature type="compositionally biased region" description="Low complexity" evidence="1">
    <location>
        <begin position="81"/>
        <end position="94"/>
    </location>
</feature>
<feature type="signal peptide" evidence="2">
    <location>
        <begin position="1"/>
        <end position="20"/>
    </location>
</feature>
<dbReference type="Proteomes" id="UP001061958">
    <property type="component" value="Unassembled WGS sequence"/>
</dbReference>
<organism evidence="3 4">
    <name type="scientific">Galdieria partita</name>
    <dbReference type="NCBI Taxonomy" id="83374"/>
    <lineage>
        <taxon>Eukaryota</taxon>
        <taxon>Rhodophyta</taxon>
        <taxon>Bangiophyceae</taxon>
        <taxon>Galdieriales</taxon>
        <taxon>Galdieriaceae</taxon>
        <taxon>Galdieria</taxon>
    </lineage>
</organism>
<reference evidence="3" key="1">
    <citation type="journal article" date="2022" name="Proc. Natl. Acad. Sci. U.S.A.">
        <title>Life cycle and functional genomics of the unicellular red alga Galdieria for elucidating algal and plant evolution and industrial use.</title>
        <authorList>
            <person name="Hirooka S."/>
            <person name="Itabashi T."/>
            <person name="Ichinose T.M."/>
            <person name="Onuma R."/>
            <person name="Fujiwara T."/>
            <person name="Yamashita S."/>
            <person name="Jong L.W."/>
            <person name="Tomita R."/>
            <person name="Iwane A.H."/>
            <person name="Miyagishima S.Y."/>
        </authorList>
    </citation>
    <scope>NUCLEOTIDE SEQUENCE</scope>
    <source>
        <strain evidence="3">NBRC 102759</strain>
    </source>
</reference>
<evidence type="ECO:0000313" key="3">
    <source>
        <dbReference type="EMBL" id="GJQ11702.1"/>
    </source>
</evidence>
<keyword evidence="4" id="KW-1185">Reference proteome</keyword>
<evidence type="ECO:0000256" key="1">
    <source>
        <dbReference type="SAM" id="MobiDB-lite"/>
    </source>
</evidence>
<evidence type="ECO:0000256" key="2">
    <source>
        <dbReference type="SAM" id="SignalP"/>
    </source>
</evidence>
<feature type="region of interest" description="Disordered" evidence="1">
    <location>
        <begin position="136"/>
        <end position="211"/>
    </location>
</feature>
<feature type="chain" id="PRO_5038671127" evidence="2">
    <location>
        <begin position="21"/>
        <end position="211"/>
    </location>
</feature>
<reference evidence="3" key="2">
    <citation type="submission" date="2022-01" db="EMBL/GenBank/DDBJ databases">
        <authorList>
            <person name="Hirooka S."/>
            <person name="Miyagishima S.Y."/>
        </authorList>
    </citation>
    <scope>NUCLEOTIDE SEQUENCE</scope>
    <source>
        <strain evidence="3">NBRC 102759</strain>
    </source>
</reference>
<proteinExistence type="predicted"/>
<evidence type="ECO:0000313" key="4">
    <source>
        <dbReference type="Proteomes" id="UP001061958"/>
    </source>
</evidence>
<keyword evidence="2" id="KW-0732">Signal</keyword>
<gene>
    <name evidence="3" type="ORF">GpartN1_g3493.t1</name>
</gene>
<name>A0A9C7PXI0_9RHOD</name>
<comment type="caution">
    <text evidence="3">The sequence shown here is derived from an EMBL/GenBank/DDBJ whole genome shotgun (WGS) entry which is preliminary data.</text>
</comment>
<sequence length="211" mass="23235">MSRWYWILICSFVVLYATSAIPVKPDDRNTNNEESYLTERDLVEIRRMLDYFRTVFTPQSVYNNGKRDNYAIKEYERGSENSDSSSESKSSQSKQGEEKKCNHSEQYVIEKDHEDINIGINVVVNQPYIPCDVCESTTPPTSCTSPPPSSTHPPSPPPSSTHPPSPPPSSTPPPSHPPSSTPPPSHPPSSTHPPSPPPSSTPPPSPPSSGW</sequence>